<dbReference type="EMBL" id="WVTA01000001">
    <property type="protein sequence ID" value="KAK3217132.1"/>
    <property type="molecule type" value="Genomic_DNA"/>
</dbReference>
<keyword evidence="2" id="KW-1185">Reference proteome</keyword>
<evidence type="ECO:0000313" key="1">
    <source>
        <dbReference type="EMBL" id="KAK3217132.1"/>
    </source>
</evidence>
<comment type="caution">
    <text evidence="1">The sequence shown here is derived from an EMBL/GenBank/DDBJ whole genome shotgun (WGS) entry which is preliminary data.</text>
</comment>
<evidence type="ECO:0000313" key="2">
    <source>
        <dbReference type="Proteomes" id="UP001280581"/>
    </source>
</evidence>
<sequence length="146" mass="16194">MSTTSSAVHHVLLVGIDPLDPPPNAPVPPSVLQSIAEKISIDVARADRNGFHCTLHYLDWRDTGSALKKLEEVLEEGRNDGKGTKKWEAVMFGQGIRMHKDPVLFEGAIAAVRRVFTGDEVKIIFNDGADRQCWAIERNFGIVMEE</sequence>
<dbReference type="Proteomes" id="UP001280581">
    <property type="component" value="Unassembled WGS sequence"/>
</dbReference>
<organism evidence="1 2">
    <name type="scientific">Pseudopithomyces chartarum</name>
    <dbReference type="NCBI Taxonomy" id="1892770"/>
    <lineage>
        <taxon>Eukaryota</taxon>
        <taxon>Fungi</taxon>
        <taxon>Dikarya</taxon>
        <taxon>Ascomycota</taxon>
        <taxon>Pezizomycotina</taxon>
        <taxon>Dothideomycetes</taxon>
        <taxon>Pleosporomycetidae</taxon>
        <taxon>Pleosporales</taxon>
        <taxon>Massarineae</taxon>
        <taxon>Didymosphaeriaceae</taxon>
        <taxon>Pseudopithomyces</taxon>
    </lineage>
</organism>
<name>A0AAN6RM95_9PLEO</name>
<proteinExistence type="predicted"/>
<reference evidence="1 2" key="1">
    <citation type="submission" date="2021-02" db="EMBL/GenBank/DDBJ databases">
        <title>Genome assembly of Pseudopithomyces chartarum.</title>
        <authorList>
            <person name="Jauregui R."/>
            <person name="Singh J."/>
            <person name="Voisey C."/>
        </authorList>
    </citation>
    <scope>NUCLEOTIDE SEQUENCE [LARGE SCALE GENOMIC DNA]</scope>
    <source>
        <strain evidence="1 2">AGR01</strain>
    </source>
</reference>
<accession>A0AAN6RM95</accession>
<dbReference type="AlphaFoldDB" id="A0AAN6RM95"/>
<gene>
    <name evidence="1" type="ORF">GRF29_1g2020439</name>
</gene>
<protein>
    <submittedName>
        <fullName evidence="1">Uncharacterized protein</fullName>
    </submittedName>
</protein>